<dbReference type="EMBL" id="CM055098">
    <property type="protein sequence ID" value="KAJ7549109.1"/>
    <property type="molecule type" value="Genomic_DNA"/>
</dbReference>
<reference evidence="2" key="1">
    <citation type="journal article" date="2024" name="Proc. Natl. Acad. Sci. U.S.A.">
        <title>Extraordinary preservation of gene collinearity over three hundred million years revealed in homosporous lycophytes.</title>
        <authorList>
            <person name="Li C."/>
            <person name="Wickell D."/>
            <person name="Kuo L.Y."/>
            <person name="Chen X."/>
            <person name="Nie B."/>
            <person name="Liao X."/>
            <person name="Peng D."/>
            <person name="Ji J."/>
            <person name="Jenkins J."/>
            <person name="Williams M."/>
            <person name="Shu S."/>
            <person name="Plott C."/>
            <person name="Barry K."/>
            <person name="Rajasekar S."/>
            <person name="Grimwood J."/>
            <person name="Han X."/>
            <person name="Sun S."/>
            <person name="Hou Z."/>
            <person name="He W."/>
            <person name="Dai G."/>
            <person name="Sun C."/>
            <person name="Schmutz J."/>
            <person name="Leebens-Mack J.H."/>
            <person name="Li F.W."/>
            <person name="Wang L."/>
        </authorList>
    </citation>
    <scope>NUCLEOTIDE SEQUENCE [LARGE SCALE GENOMIC DNA]</scope>
    <source>
        <strain evidence="2">cv. PW_Plant_1</strain>
    </source>
</reference>
<evidence type="ECO:0000313" key="1">
    <source>
        <dbReference type="EMBL" id="KAJ7549109.1"/>
    </source>
</evidence>
<keyword evidence="2" id="KW-1185">Reference proteome</keyword>
<name>A0ACC2D4F9_DIPCM</name>
<gene>
    <name evidence="1" type="ORF">O6H91_07G040300</name>
</gene>
<evidence type="ECO:0000313" key="2">
    <source>
        <dbReference type="Proteomes" id="UP001162992"/>
    </source>
</evidence>
<organism evidence="1 2">
    <name type="scientific">Diphasiastrum complanatum</name>
    <name type="common">Issler's clubmoss</name>
    <name type="synonym">Lycopodium complanatum</name>
    <dbReference type="NCBI Taxonomy" id="34168"/>
    <lineage>
        <taxon>Eukaryota</taxon>
        <taxon>Viridiplantae</taxon>
        <taxon>Streptophyta</taxon>
        <taxon>Embryophyta</taxon>
        <taxon>Tracheophyta</taxon>
        <taxon>Lycopodiopsida</taxon>
        <taxon>Lycopodiales</taxon>
        <taxon>Lycopodiaceae</taxon>
        <taxon>Lycopodioideae</taxon>
        <taxon>Diphasiastrum</taxon>
    </lineage>
</organism>
<sequence length="217" mass="25663">MDSPQPPKGMDYSEPDQIGLEAWEYDSSNEDQELPHKYSPNRPVATAHIHELGVLNWKLDILEWHKNPLLEEIKKNRGYNYSEILTLSQHETENFEEKVKGFFQEHMHSQEEIRLILDGSGYWDIRDYDEKWLRFRVTKGDLIVLPPGMFHRFTLDEAKYIKALLLYTEVPCRTQHERTEDESTARKLYVDTFLNKRMAIHETQMAVHETQMAALTV</sequence>
<dbReference type="Proteomes" id="UP001162992">
    <property type="component" value="Chromosome 7"/>
</dbReference>
<protein>
    <submittedName>
        <fullName evidence="1">Uncharacterized protein</fullName>
    </submittedName>
</protein>
<accession>A0ACC2D4F9</accession>
<comment type="caution">
    <text evidence="1">The sequence shown here is derived from an EMBL/GenBank/DDBJ whole genome shotgun (WGS) entry which is preliminary data.</text>
</comment>
<proteinExistence type="predicted"/>